<dbReference type="EMBL" id="UZAM01011614">
    <property type="protein sequence ID" value="VDP17261.1"/>
    <property type="molecule type" value="Genomic_DNA"/>
</dbReference>
<name>A0A183IXW0_9BILA</name>
<evidence type="ECO:0000313" key="2">
    <source>
        <dbReference type="Proteomes" id="UP000270296"/>
    </source>
</evidence>
<dbReference type="InterPro" id="IPR011042">
    <property type="entry name" value="6-blade_b-propeller_TolB-like"/>
</dbReference>
<dbReference type="WBParaSite" id="SBAD_0000876801-mRNA-1">
    <property type="protein sequence ID" value="SBAD_0000876801-mRNA-1"/>
    <property type="gene ID" value="SBAD_0000876801"/>
</dbReference>
<evidence type="ECO:0000313" key="1">
    <source>
        <dbReference type="EMBL" id="VDP17261.1"/>
    </source>
</evidence>
<keyword evidence="2" id="KW-1185">Reference proteome</keyword>
<gene>
    <name evidence="1" type="ORF">SBAD_LOCUS8458</name>
</gene>
<dbReference type="Gene3D" id="2.120.10.30">
    <property type="entry name" value="TolB, C-terminal domain"/>
    <property type="match status" value="1"/>
</dbReference>
<organism evidence="3">
    <name type="scientific">Soboliphyme baturini</name>
    <dbReference type="NCBI Taxonomy" id="241478"/>
    <lineage>
        <taxon>Eukaryota</taxon>
        <taxon>Metazoa</taxon>
        <taxon>Ecdysozoa</taxon>
        <taxon>Nematoda</taxon>
        <taxon>Enoplea</taxon>
        <taxon>Dorylaimia</taxon>
        <taxon>Dioctophymatida</taxon>
        <taxon>Dioctophymatoidea</taxon>
        <taxon>Soboliphymatidae</taxon>
        <taxon>Soboliphyme</taxon>
    </lineage>
</organism>
<dbReference type="PANTHER" id="PTHR11799:SF12">
    <property type="entry name" value="PARAOXONASE-RELATED"/>
    <property type="match status" value="1"/>
</dbReference>
<dbReference type="Proteomes" id="UP000270296">
    <property type="component" value="Unassembled WGS sequence"/>
</dbReference>
<dbReference type="PANTHER" id="PTHR11799">
    <property type="entry name" value="PARAOXONASE"/>
    <property type="match status" value="1"/>
</dbReference>
<sequence>MEHPKSYTAPSQVLHVKFSDRNTYTITEPFADDGSTLNASSVALYHKNTLLIGTINHKLMICLVKL</sequence>
<reference evidence="1 2" key="2">
    <citation type="submission" date="2018-11" db="EMBL/GenBank/DDBJ databases">
        <authorList>
            <consortium name="Pathogen Informatics"/>
        </authorList>
    </citation>
    <scope>NUCLEOTIDE SEQUENCE [LARGE SCALE GENOMIC DNA]</scope>
</reference>
<reference evidence="3" key="1">
    <citation type="submission" date="2016-06" db="UniProtKB">
        <authorList>
            <consortium name="WormBaseParasite"/>
        </authorList>
    </citation>
    <scope>IDENTIFICATION</scope>
</reference>
<dbReference type="AlphaFoldDB" id="A0A183IXW0"/>
<protein>
    <submittedName>
        <fullName evidence="3">MSP domain-containing protein</fullName>
    </submittedName>
</protein>
<proteinExistence type="predicted"/>
<accession>A0A183IXW0</accession>
<dbReference type="InterPro" id="IPR051288">
    <property type="entry name" value="Serum_paraoxonase/arylesterase"/>
</dbReference>
<dbReference type="OrthoDB" id="423498at2759"/>
<evidence type="ECO:0000313" key="3">
    <source>
        <dbReference type="WBParaSite" id="SBAD_0000876801-mRNA-1"/>
    </source>
</evidence>